<dbReference type="OrthoDB" id="1633470at2"/>
<dbReference type="Proteomes" id="UP000242329">
    <property type="component" value="Unassembled WGS sequence"/>
</dbReference>
<accession>A0A1M5N6Z6</accession>
<feature type="transmembrane region" description="Helical" evidence="1">
    <location>
        <begin position="12"/>
        <end position="29"/>
    </location>
</feature>
<keyword evidence="1" id="KW-0472">Membrane</keyword>
<reference evidence="3" key="1">
    <citation type="submission" date="2016-11" db="EMBL/GenBank/DDBJ databases">
        <authorList>
            <person name="Varghese N."/>
            <person name="Submissions S."/>
        </authorList>
    </citation>
    <scope>NUCLEOTIDE SEQUENCE [LARGE SCALE GENOMIC DNA]</scope>
    <source>
        <strain evidence="3">DSM 11003</strain>
    </source>
</reference>
<dbReference type="InterPro" id="IPR010897">
    <property type="entry name" value="Spore_II_P"/>
</dbReference>
<dbReference type="Pfam" id="PF07454">
    <property type="entry name" value="SpoIIP"/>
    <property type="match status" value="1"/>
</dbReference>
<keyword evidence="1" id="KW-0812">Transmembrane</keyword>
<dbReference type="STRING" id="1123382.SAMN02745221_01106"/>
<proteinExistence type="predicted"/>
<organism evidence="2 3">
    <name type="scientific">Thermosyntropha lipolytica DSM 11003</name>
    <dbReference type="NCBI Taxonomy" id="1123382"/>
    <lineage>
        <taxon>Bacteria</taxon>
        <taxon>Bacillati</taxon>
        <taxon>Bacillota</taxon>
        <taxon>Clostridia</taxon>
        <taxon>Eubacteriales</taxon>
        <taxon>Syntrophomonadaceae</taxon>
        <taxon>Thermosyntropha</taxon>
    </lineage>
</organism>
<dbReference type="NCBIfam" id="TIGR02867">
    <property type="entry name" value="spore_II_P"/>
    <property type="match status" value="1"/>
</dbReference>
<keyword evidence="3" id="KW-1185">Reference proteome</keyword>
<dbReference type="AlphaFoldDB" id="A0A1M5N6Z6"/>
<keyword evidence="1" id="KW-1133">Transmembrane helix</keyword>
<dbReference type="RefSeq" id="WP_073091200.1">
    <property type="nucleotide sequence ID" value="NZ_FQWY01000015.1"/>
</dbReference>
<dbReference type="EMBL" id="FQWY01000015">
    <property type="protein sequence ID" value="SHG85202.1"/>
    <property type="molecule type" value="Genomic_DNA"/>
</dbReference>
<gene>
    <name evidence="2" type="ORF">SAMN02745221_01106</name>
</gene>
<evidence type="ECO:0000313" key="3">
    <source>
        <dbReference type="Proteomes" id="UP000242329"/>
    </source>
</evidence>
<evidence type="ECO:0000313" key="2">
    <source>
        <dbReference type="EMBL" id="SHG85202.1"/>
    </source>
</evidence>
<evidence type="ECO:0000256" key="1">
    <source>
        <dbReference type="SAM" id="Phobius"/>
    </source>
</evidence>
<name>A0A1M5N6Z6_9FIRM</name>
<sequence length="343" mass="39028">MRKVYWQDFIRGLLFLGVFIFVIVAAVSVDINKFYEEELAWIRWKNFIRPVSQIHISFNLGSMAFAQVNLALSPNMEPFFLNAGRKNLPAELMITTIQALAYATSGYEGKETEKIEEKASLPVQQDREQSGGISKVYYSFPPGWKAVLYCTHTSESYVLSSGKTKHEGERGLIDEVARSLAGEIRKRGLRAEYIDTIHDYPDYSQSYVKSRETVKKILQTEDKIVALFDIHRDSLPGVMKGETVEINGKKSARILIIVGTDERKPHPNWKKNLEFAKKIYSKGEEMYPGLIKGVRTKAGTYNQEFHEKALLLEFGSEYNTLEEVLYAASLFADVLITVLQEEG</sequence>
<protein>
    <submittedName>
        <fullName evidence="2">Stage II sporulation protein P</fullName>
    </submittedName>
</protein>